<dbReference type="SUPFAM" id="SSF53649">
    <property type="entry name" value="Alkaline phosphatase-like"/>
    <property type="match status" value="1"/>
</dbReference>
<evidence type="ECO:0000313" key="1">
    <source>
        <dbReference type="EMBL" id="RKX72203.1"/>
    </source>
</evidence>
<accession>A0A660SNB0</accession>
<dbReference type="Gene3D" id="3.40.720.10">
    <property type="entry name" value="Alkaline Phosphatase, subunit A"/>
    <property type="match status" value="1"/>
</dbReference>
<dbReference type="PANTHER" id="PTHR10151">
    <property type="entry name" value="ECTONUCLEOTIDE PYROPHOSPHATASE/PHOSPHODIESTERASE"/>
    <property type="match status" value="1"/>
</dbReference>
<dbReference type="EMBL" id="QNBD01000040">
    <property type="protein sequence ID" value="RKX72203.1"/>
    <property type="molecule type" value="Genomic_DNA"/>
</dbReference>
<comment type="caution">
    <text evidence="1">The sequence shown here is derived from an EMBL/GenBank/DDBJ whole genome shotgun (WGS) entry which is preliminary data.</text>
</comment>
<dbReference type="InterPro" id="IPR017850">
    <property type="entry name" value="Alkaline_phosphatase_core_sf"/>
</dbReference>
<dbReference type="AlphaFoldDB" id="A0A660SNB0"/>
<organism evidence="1 2">
    <name type="scientific">candidate division TA06 bacterium</name>
    <dbReference type="NCBI Taxonomy" id="2250710"/>
    <lineage>
        <taxon>Bacteria</taxon>
        <taxon>Bacteria division TA06</taxon>
    </lineage>
</organism>
<dbReference type="Proteomes" id="UP000271125">
    <property type="component" value="Unassembled WGS sequence"/>
</dbReference>
<evidence type="ECO:0008006" key="3">
    <source>
        <dbReference type="Google" id="ProtNLM"/>
    </source>
</evidence>
<evidence type="ECO:0000313" key="2">
    <source>
        <dbReference type="Proteomes" id="UP000271125"/>
    </source>
</evidence>
<gene>
    <name evidence="1" type="ORF">DRP43_01300</name>
</gene>
<dbReference type="InterPro" id="IPR002591">
    <property type="entry name" value="Phosphodiest/P_Trfase"/>
</dbReference>
<proteinExistence type="predicted"/>
<dbReference type="PANTHER" id="PTHR10151:SF120">
    <property type="entry name" value="BIS(5'-ADENOSYL)-TRIPHOSPHATASE"/>
    <property type="match status" value="1"/>
</dbReference>
<protein>
    <recommendedName>
        <fullName evidence="3">PglZ domain-containing protein</fullName>
    </recommendedName>
</protein>
<dbReference type="GO" id="GO:0016787">
    <property type="term" value="F:hydrolase activity"/>
    <property type="evidence" value="ECO:0007669"/>
    <property type="project" value="UniProtKB-ARBA"/>
</dbReference>
<sequence length="397" mass="45932">MNQKTNIVYPDYNNCIINLISTIMNVYGVKSEYPPLKQINIDKLEKKKNIILIIFDGLGYELLKSYSSNAGSFMHDHLLDHITSVFPPTTTAAITSLMTCKSPLEHGALGWTLYFKEYSKYIDILPGIDDITGKLLKMKQYKIMQIMRINNFFNIIHKENPNISLDKIMPEYLINGDYSRQISYPANVIPYSSIENLFKAVSDRILNDSNEKKLIIAYSTNPDGLEHKNGTDSIEVANFIYKIDEYIKELCNNLRNTDTTLLITADHGLINVNKYYYTNEITELYDCMIMPTFPEPRFLTFHLKKHKISKFEKIIDKYRDKFLVLNRKEFIESGLLGRGKQHKKIDDFIGDYVAISISDSAMKTIFQQKGKEKNEFKAHHSGLTREEMLVPIIEIDI</sequence>
<dbReference type="Pfam" id="PF01663">
    <property type="entry name" value="Phosphodiest"/>
    <property type="match status" value="1"/>
</dbReference>
<name>A0A660SNB0_UNCT6</name>
<reference evidence="1 2" key="1">
    <citation type="submission" date="2018-06" db="EMBL/GenBank/DDBJ databases">
        <title>Extensive metabolic versatility and redundancy in microbially diverse, dynamic hydrothermal sediments.</title>
        <authorList>
            <person name="Dombrowski N."/>
            <person name="Teske A."/>
            <person name="Baker B.J."/>
        </authorList>
    </citation>
    <scope>NUCLEOTIDE SEQUENCE [LARGE SCALE GENOMIC DNA]</scope>
    <source>
        <strain evidence="1">B10_G13</strain>
    </source>
</reference>